<evidence type="ECO:0000313" key="6">
    <source>
        <dbReference type="Proteomes" id="UP000266483"/>
    </source>
</evidence>
<evidence type="ECO:0000259" key="4">
    <source>
        <dbReference type="PROSITE" id="PS51387"/>
    </source>
</evidence>
<evidence type="ECO:0000256" key="3">
    <source>
        <dbReference type="ARBA" id="ARBA00023002"/>
    </source>
</evidence>
<gene>
    <name evidence="5" type="ORF">CJO09_11415</name>
</gene>
<dbReference type="InterPro" id="IPR016166">
    <property type="entry name" value="FAD-bd_PCMH"/>
</dbReference>
<dbReference type="InterPro" id="IPR036683">
    <property type="entry name" value="CO_DH_flav_C_dom_sf"/>
</dbReference>
<reference evidence="5 6" key="1">
    <citation type="submission" date="2017-08" db="EMBL/GenBank/DDBJ databases">
        <title>Pusillimonas indicus sp. nov., a member of the family Alcaligenaceae isolated from surface seawater.</title>
        <authorList>
            <person name="Li J."/>
        </authorList>
    </citation>
    <scope>NUCLEOTIDE SEQUENCE [LARGE SCALE GENOMIC DNA]</scope>
    <source>
        <strain evidence="5 6">17-4A</strain>
    </source>
</reference>
<dbReference type="Gene3D" id="3.30.465.10">
    <property type="match status" value="1"/>
</dbReference>
<protein>
    <submittedName>
        <fullName evidence="5">Carbon monoxide dehydrogenase</fullName>
    </submittedName>
</protein>
<dbReference type="InterPro" id="IPR051312">
    <property type="entry name" value="Diverse_Substr_Oxidored"/>
</dbReference>
<comment type="caution">
    <text evidence="5">The sequence shown here is derived from an EMBL/GenBank/DDBJ whole genome shotgun (WGS) entry which is preliminary data.</text>
</comment>
<dbReference type="InterPro" id="IPR016167">
    <property type="entry name" value="FAD-bd_PCMH_sub1"/>
</dbReference>
<sequence length="276" mass="29487">MKAAKFDYVRVSEAKEALSLLEDSDGSTKAMGGSQSLGPMLNLRLARPQKVVDVSGIADWRTVSKNGGRIRVGAAVTHAEIEDGVFAELRGHMLQDVAGVIAYRAVRNRGTIAGSIAHADPAADWVLATSALGAELELTSAKGSRRSTMPEFMLGAYAVDLQPDELISAVYVPEKTEQTRWGYYKFCRKTGEFAEASCAAYFDPSTRTARIVVGALGGAPQLLPDLSAKVAQEGLAAATPEAIAEAVKDIAPEKTAGDRRLFMTVIERCLRRALGE</sequence>
<keyword evidence="2" id="KW-0274">FAD</keyword>
<evidence type="ECO:0000256" key="2">
    <source>
        <dbReference type="ARBA" id="ARBA00022827"/>
    </source>
</evidence>
<proteinExistence type="predicted"/>
<evidence type="ECO:0000313" key="5">
    <source>
        <dbReference type="EMBL" id="RII82498.1"/>
    </source>
</evidence>
<dbReference type="PROSITE" id="PS51387">
    <property type="entry name" value="FAD_PCMH"/>
    <property type="match status" value="1"/>
</dbReference>
<organism evidence="5 6">
    <name type="scientific">Neopusillimonas maritima</name>
    <dbReference type="NCBI Taxonomy" id="2026239"/>
    <lineage>
        <taxon>Bacteria</taxon>
        <taxon>Pseudomonadati</taxon>
        <taxon>Pseudomonadota</taxon>
        <taxon>Betaproteobacteria</taxon>
        <taxon>Burkholderiales</taxon>
        <taxon>Alcaligenaceae</taxon>
        <taxon>Neopusillimonas</taxon>
    </lineage>
</organism>
<dbReference type="RefSeq" id="WP_119442461.1">
    <property type="nucleotide sequence ID" value="NZ_CP170494.1"/>
</dbReference>
<dbReference type="Pfam" id="PF00941">
    <property type="entry name" value="FAD_binding_5"/>
    <property type="match status" value="1"/>
</dbReference>
<dbReference type="Gene3D" id="3.30.390.50">
    <property type="entry name" value="CO dehydrogenase flavoprotein, C-terminal domain"/>
    <property type="match status" value="1"/>
</dbReference>
<dbReference type="EMBL" id="NQOU01000004">
    <property type="protein sequence ID" value="RII82498.1"/>
    <property type="molecule type" value="Genomic_DNA"/>
</dbReference>
<evidence type="ECO:0000256" key="1">
    <source>
        <dbReference type="ARBA" id="ARBA00022630"/>
    </source>
</evidence>
<dbReference type="PANTHER" id="PTHR42659:SF2">
    <property type="entry name" value="XANTHINE DEHYDROGENASE SUBUNIT C-RELATED"/>
    <property type="match status" value="1"/>
</dbReference>
<accession>A0ABX9MUA8</accession>
<dbReference type="InterPro" id="IPR036318">
    <property type="entry name" value="FAD-bd_PCMH-like_sf"/>
</dbReference>
<dbReference type="SUPFAM" id="SSF55447">
    <property type="entry name" value="CO dehydrogenase flavoprotein C-terminal domain-like"/>
    <property type="match status" value="1"/>
</dbReference>
<dbReference type="Gene3D" id="3.30.43.10">
    <property type="entry name" value="Uridine Diphospho-n-acetylenolpyruvylglucosamine Reductase, domain 2"/>
    <property type="match status" value="1"/>
</dbReference>
<dbReference type="InterPro" id="IPR016169">
    <property type="entry name" value="FAD-bd_PCMH_sub2"/>
</dbReference>
<keyword evidence="3" id="KW-0560">Oxidoreductase</keyword>
<name>A0ABX9MUA8_9BURK</name>
<dbReference type="Proteomes" id="UP000266483">
    <property type="component" value="Unassembled WGS sequence"/>
</dbReference>
<keyword evidence="1" id="KW-0285">Flavoprotein</keyword>
<dbReference type="InterPro" id="IPR002346">
    <property type="entry name" value="Mopterin_DH_FAD-bd"/>
</dbReference>
<keyword evidence="6" id="KW-1185">Reference proteome</keyword>
<dbReference type="PANTHER" id="PTHR42659">
    <property type="entry name" value="XANTHINE DEHYDROGENASE SUBUNIT C-RELATED"/>
    <property type="match status" value="1"/>
</dbReference>
<feature type="domain" description="FAD-binding PCMH-type" evidence="4">
    <location>
        <begin position="1"/>
        <end position="177"/>
    </location>
</feature>
<dbReference type="SUPFAM" id="SSF56176">
    <property type="entry name" value="FAD-binding/transporter-associated domain-like"/>
    <property type="match status" value="1"/>
</dbReference>